<feature type="domain" description="Enolpyruvate transferase" evidence="13">
    <location>
        <begin position="7"/>
        <end position="408"/>
    </location>
</feature>
<organism evidence="14 15">
    <name type="scientific">Agathobaculum faecis</name>
    <dbReference type="NCBI Taxonomy" id="2763013"/>
    <lineage>
        <taxon>Bacteria</taxon>
        <taxon>Bacillati</taxon>
        <taxon>Bacillota</taxon>
        <taxon>Clostridia</taxon>
        <taxon>Eubacteriales</taxon>
        <taxon>Butyricicoccaceae</taxon>
        <taxon>Agathobaculum</taxon>
    </lineage>
</organism>
<comment type="similarity">
    <text evidence="10 12">Belongs to the EPSP synthase family. MurA subfamily.</text>
</comment>
<dbReference type="Pfam" id="PF00275">
    <property type="entry name" value="EPSP_synthase"/>
    <property type="match status" value="1"/>
</dbReference>
<sequence>MTKYVINGGKTLNGEVTISGAKNAAVAIVPAALLADGPVRIENVPKIIDVTLQLEIMRELGAQIRLVNATTVEIRNSQHPSLKPHELERKLRASYYLLGVLLGKYGFAEVAMPGGCNFGGVRPIDQHIKGFEALGAKVTLPKGGYIRAEAPEEGLHGAHIYFDVVSVGATMNIMLAAVLAKGQTIMENCAKEPHIVDLANFLNAMGADVKGAGTDVIKIRGVERLQGGSYSIIPDQIEAGTFMAAVAACGGSVLVKNVIPKHLECITAKLKEMGVEVTEFDDSVLVRRENRLTRTNIKTMPYPGFPTDMQPQMTTALCLAEGTSIVTEGVWDSRYRYTEELARMGASIHVDGKIAVIEGVEEFKGAPVRAHDLRAGAAMVIAGLAAKGVTEVEQVQNIERGYETLVEKFVALGADMYRSEIPDSMGMAERA</sequence>
<evidence type="ECO:0000256" key="8">
    <source>
        <dbReference type="ARBA" id="ARBA00023306"/>
    </source>
</evidence>
<keyword evidence="15" id="KW-1185">Reference proteome</keyword>
<keyword evidence="4 12" id="KW-0132">Cell division</keyword>
<dbReference type="Proteomes" id="UP000606499">
    <property type="component" value="Unassembled WGS sequence"/>
</dbReference>
<dbReference type="InterPro" id="IPR005750">
    <property type="entry name" value="UDP_GlcNAc_COvinyl_MurA"/>
</dbReference>
<comment type="caution">
    <text evidence="14">The sequence shown here is derived from an EMBL/GenBank/DDBJ whole genome shotgun (WGS) entry which is preliminary data.</text>
</comment>
<keyword evidence="3 12" id="KW-0963">Cytoplasm</keyword>
<evidence type="ECO:0000256" key="2">
    <source>
        <dbReference type="ARBA" id="ARBA00004752"/>
    </source>
</evidence>
<comment type="pathway">
    <text evidence="2 12">Cell wall biogenesis; peptidoglycan biosynthesis.</text>
</comment>
<feature type="binding site" evidence="12">
    <location>
        <position position="330"/>
    </location>
    <ligand>
        <name>UDP-N-acetyl-alpha-D-glucosamine</name>
        <dbReference type="ChEBI" id="CHEBI:57705"/>
    </ligand>
</feature>
<keyword evidence="7 12" id="KW-0573">Peptidoglycan synthesis</keyword>
<dbReference type="GO" id="GO:0051301">
    <property type="term" value="P:cell division"/>
    <property type="evidence" value="ECO:0007669"/>
    <property type="project" value="UniProtKB-KW"/>
</dbReference>
<dbReference type="EMBL" id="JACOPL010000002">
    <property type="protein sequence ID" value="MBC5724442.1"/>
    <property type="molecule type" value="Genomic_DNA"/>
</dbReference>
<feature type="modified residue" description="2-(S-cysteinyl)pyruvic acid O-phosphothioketal" evidence="12">
    <location>
        <position position="116"/>
    </location>
</feature>
<dbReference type="GO" id="GO:0005737">
    <property type="term" value="C:cytoplasm"/>
    <property type="evidence" value="ECO:0007669"/>
    <property type="project" value="UniProtKB-SubCell"/>
</dbReference>
<evidence type="ECO:0000313" key="15">
    <source>
        <dbReference type="Proteomes" id="UP000606499"/>
    </source>
</evidence>
<comment type="subcellular location">
    <subcellularLocation>
        <location evidence="1 12">Cytoplasm</location>
    </subcellularLocation>
</comment>
<evidence type="ECO:0000256" key="11">
    <source>
        <dbReference type="ARBA" id="ARBA00047527"/>
    </source>
</evidence>
<proteinExistence type="inferred from homology"/>
<dbReference type="RefSeq" id="WP_054327406.1">
    <property type="nucleotide sequence ID" value="NZ_JACOPL010000002.1"/>
</dbReference>
<evidence type="ECO:0000313" key="14">
    <source>
        <dbReference type="EMBL" id="MBC5724442.1"/>
    </source>
</evidence>
<keyword evidence="5 12" id="KW-0808">Transferase</keyword>
<feature type="binding site" evidence="12">
    <location>
        <begin position="22"/>
        <end position="23"/>
    </location>
    <ligand>
        <name>phosphoenolpyruvate</name>
        <dbReference type="ChEBI" id="CHEBI:58702"/>
    </ligand>
</feature>
<dbReference type="PANTHER" id="PTHR43783:SF2">
    <property type="entry name" value="UDP-N-ACETYLGLUCOSAMINE 1-CARBOXYVINYLTRANSFERASE 2"/>
    <property type="match status" value="1"/>
</dbReference>
<dbReference type="NCBIfam" id="NF006873">
    <property type="entry name" value="PRK09369.1"/>
    <property type="match status" value="1"/>
</dbReference>
<dbReference type="SUPFAM" id="SSF55205">
    <property type="entry name" value="EPT/RTPC-like"/>
    <property type="match status" value="1"/>
</dbReference>
<evidence type="ECO:0000256" key="3">
    <source>
        <dbReference type="ARBA" id="ARBA00022490"/>
    </source>
</evidence>
<evidence type="ECO:0000259" key="13">
    <source>
        <dbReference type="Pfam" id="PF00275"/>
    </source>
</evidence>
<dbReference type="GO" id="GO:0008760">
    <property type="term" value="F:UDP-N-acetylglucosamine 1-carboxyvinyltransferase activity"/>
    <property type="evidence" value="ECO:0007669"/>
    <property type="project" value="UniProtKB-UniRule"/>
</dbReference>
<gene>
    <name evidence="12" type="primary">murA</name>
    <name evidence="14" type="ORF">H8S45_03020</name>
</gene>
<dbReference type="AlphaFoldDB" id="A0A923LU78"/>
<dbReference type="GO" id="GO:0019277">
    <property type="term" value="P:UDP-N-acetylgalactosamine biosynthetic process"/>
    <property type="evidence" value="ECO:0007669"/>
    <property type="project" value="InterPro"/>
</dbReference>
<accession>A0A923LU78</accession>
<reference evidence="14" key="1">
    <citation type="submission" date="2020-08" db="EMBL/GenBank/DDBJ databases">
        <title>Genome public.</title>
        <authorList>
            <person name="Liu C."/>
            <person name="Sun Q."/>
        </authorList>
    </citation>
    <scope>NUCLEOTIDE SEQUENCE</scope>
    <source>
        <strain evidence="14">NSJ-28</strain>
    </source>
</reference>
<dbReference type="GO" id="GO:0071555">
    <property type="term" value="P:cell wall organization"/>
    <property type="evidence" value="ECO:0007669"/>
    <property type="project" value="UniProtKB-KW"/>
</dbReference>
<name>A0A923LU78_9FIRM</name>
<evidence type="ECO:0000256" key="6">
    <source>
        <dbReference type="ARBA" id="ARBA00022960"/>
    </source>
</evidence>
<dbReference type="CDD" id="cd01555">
    <property type="entry name" value="UdpNAET"/>
    <property type="match status" value="1"/>
</dbReference>
<dbReference type="InterPro" id="IPR036968">
    <property type="entry name" value="Enolpyruvate_Tfrase_sf"/>
</dbReference>
<evidence type="ECO:0000256" key="7">
    <source>
        <dbReference type="ARBA" id="ARBA00022984"/>
    </source>
</evidence>
<evidence type="ECO:0000256" key="10">
    <source>
        <dbReference type="ARBA" id="ARBA00038367"/>
    </source>
</evidence>
<dbReference type="GO" id="GO:0008360">
    <property type="term" value="P:regulation of cell shape"/>
    <property type="evidence" value="ECO:0007669"/>
    <property type="project" value="UniProtKB-KW"/>
</dbReference>
<dbReference type="InterPro" id="IPR050068">
    <property type="entry name" value="MurA_subfamily"/>
</dbReference>
<feature type="active site" description="Proton donor" evidence="12">
    <location>
        <position position="116"/>
    </location>
</feature>
<dbReference type="Gene3D" id="3.65.10.10">
    <property type="entry name" value="Enolpyruvate transferase domain"/>
    <property type="match status" value="2"/>
</dbReference>
<dbReference type="GO" id="GO:0009252">
    <property type="term" value="P:peptidoglycan biosynthetic process"/>
    <property type="evidence" value="ECO:0007669"/>
    <property type="project" value="UniProtKB-UniRule"/>
</dbReference>
<feature type="binding site" evidence="12">
    <location>
        <position position="92"/>
    </location>
    <ligand>
        <name>UDP-N-acetyl-alpha-D-glucosamine</name>
        <dbReference type="ChEBI" id="CHEBI:57705"/>
    </ligand>
</feature>
<comment type="catalytic activity">
    <reaction evidence="11 12">
        <text>phosphoenolpyruvate + UDP-N-acetyl-alpha-D-glucosamine = UDP-N-acetyl-3-O-(1-carboxyvinyl)-alpha-D-glucosamine + phosphate</text>
        <dbReference type="Rhea" id="RHEA:18681"/>
        <dbReference type="ChEBI" id="CHEBI:43474"/>
        <dbReference type="ChEBI" id="CHEBI:57705"/>
        <dbReference type="ChEBI" id="CHEBI:58702"/>
        <dbReference type="ChEBI" id="CHEBI:68483"/>
        <dbReference type="EC" id="2.5.1.7"/>
    </reaction>
</comment>
<dbReference type="PANTHER" id="PTHR43783">
    <property type="entry name" value="UDP-N-ACETYLGLUCOSAMINE 1-CARBOXYVINYLTRANSFERASE"/>
    <property type="match status" value="1"/>
</dbReference>
<keyword evidence="9 12" id="KW-0961">Cell wall biogenesis/degradation</keyword>
<evidence type="ECO:0000256" key="4">
    <source>
        <dbReference type="ARBA" id="ARBA00022618"/>
    </source>
</evidence>
<dbReference type="NCBIfam" id="NF009470">
    <property type="entry name" value="PRK12830.1"/>
    <property type="match status" value="1"/>
</dbReference>
<keyword evidence="6 12" id="KW-0133">Cell shape</keyword>
<comment type="function">
    <text evidence="12">Cell wall formation. Adds enolpyruvyl to UDP-N-acetylglucosamine.</text>
</comment>
<evidence type="ECO:0000256" key="1">
    <source>
        <dbReference type="ARBA" id="ARBA00004496"/>
    </source>
</evidence>
<keyword evidence="8 12" id="KW-0131">Cell cycle</keyword>
<keyword evidence="12" id="KW-0670">Pyruvate</keyword>
<dbReference type="InterPro" id="IPR013792">
    <property type="entry name" value="RNA3'P_cycl/enolpyr_Trfase_a/b"/>
</dbReference>
<dbReference type="InterPro" id="IPR001986">
    <property type="entry name" value="Enolpyruvate_Tfrase_dom"/>
</dbReference>
<protein>
    <recommendedName>
        <fullName evidence="12">UDP-N-acetylglucosamine 1-carboxyvinyltransferase</fullName>
        <ecNumber evidence="12">2.5.1.7</ecNumber>
    </recommendedName>
    <alternativeName>
        <fullName evidence="12">Enoylpyruvate transferase</fullName>
    </alternativeName>
    <alternativeName>
        <fullName evidence="12">UDP-N-acetylglucosamine enolpyruvyl transferase</fullName>
        <shortName evidence="12">EPT</shortName>
    </alternativeName>
</protein>
<evidence type="ECO:0000256" key="12">
    <source>
        <dbReference type="HAMAP-Rule" id="MF_00111"/>
    </source>
</evidence>
<evidence type="ECO:0000256" key="9">
    <source>
        <dbReference type="ARBA" id="ARBA00023316"/>
    </source>
</evidence>
<evidence type="ECO:0000256" key="5">
    <source>
        <dbReference type="ARBA" id="ARBA00022679"/>
    </source>
</evidence>
<feature type="binding site" evidence="12">
    <location>
        <position position="308"/>
    </location>
    <ligand>
        <name>UDP-N-acetyl-alpha-D-glucosamine</name>
        <dbReference type="ChEBI" id="CHEBI:57705"/>
    </ligand>
</feature>
<dbReference type="NCBIfam" id="TIGR01072">
    <property type="entry name" value="murA"/>
    <property type="match status" value="1"/>
</dbReference>
<comment type="caution">
    <text evidence="12">Lacks conserved residue(s) required for the propagation of feature annotation.</text>
</comment>
<dbReference type="HAMAP" id="MF_00111">
    <property type="entry name" value="MurA"/>
    <property type="match status" value="1"/>
</dbReference>
<dbReference type="EC" id="2.5.1.7" evidence="12"/>
<feature type="binding site" evidence="12">
    <location>
        <begin position="122"/>
        <end position="126"/>
    </location>
    <ligand>
        <name>UDP-N-acetyl-alpha-D-glucosamine</name>
        <dbReference type="ChEBI" id="CHEBI:57705"/>
    </ligand>
</feature>